<comment type="function">
    <text evidence="5">Produces N-formyl-kynurenine through the oxidation of tryptophan.</text>
</comment>
<dbReference type="GO" id="GO:0033754">
    <property type="term" value="F:indoleamine 2,3-dioxygenase activity"/>
    <property type="evidence" value="ECO:0007669"/>
    <property type="project" value="UniProtKB-EC"/>
</dbReference>
<dbReference type="VEuPathDB" id="FungiDB:AB675_2468"/>
<keyword evidence="5 7" id="KW-0223">Dioxygenase</keyword>
<comment type="caution">
    <text evidence="7">The sequence shown here is derived from an EMBL/GenBank/DDBJ whole genome shotgun (WGS) entry which is preliminary data.</text>
</comment>
<organism evidence="7 8">
    <name type="scientific">Cyphellophora attinorum</name>
    <dbReference type="NCBI Taxonomy" id="1664694"/>
    <lineage>
        <taxon>Eukaryota</taxon>
        <taxon>Fungi</taxon>
        <taxon>Dikarya</taxon>
        <taxon>Ascomycota</taxon>
        <taxon>Pezizomycotina</taxon>
        <taxon>Eurotiomycetes</taxon>
        <taxon>Chaetothyriomycetidae</taxon>
        <taxon>Chaetothyriales</taxon>
        <taxon>Cyphellophoraceae</taxon>
        <taxon>Cyphellophora</taxon>
    </lineage>
</organism>
<dbReference type="InterPro" id="IPR000898">
    <property type="entry name" value="Indolamine_dOase"/>
</dbReference>
<dbReference type="AlphaFoldDB" id="A0A0N1HH50"/>
<evidence type="ECO:0000256" key="6">
    <source>
        <dbReference type="SAM" id="MobiDB-lite"/>
    </source>
</evidence>
<evidence type="ECO:0000256" key="1">
    <source>
        <dbReference type="ARBA" id="ARBA00007119"/>
    </source>
</evidence>
<dbReference type="Proteomes" id="UP000038010">
    <property type="component" value="Unassembled WGS sequence"/>
</dbReference>
<dbReference type="PANTHER" id="PTHR28657">
    <property type="entry name" value="INDOLEAMINE 2,3-DIOXYGENASE"/>
    <property type="match status" value="1"/>
</dbReference>
<keyword evidence="8" id="KW-1185">Reference proteome</keyword>
<evidence type="ECO:0000313" key="8">
    <source>
        <dbReference type="Proteomes" id="UP000038010"/>
    </source>
</evidence>
<dbReference type="STRING" id="1664694.A0A0N1HH50"/>
<dbReference type="EC" id="1.13.11.52" evidence="5"/>
<comment type="similarity">
    <text evidence="1 5">Belongs to the indoleamine 2,3-dioxygenase family.</text>
</comment>
<dbReference type="OrthoDB" id="540174at2759"/>
<dbReference type="GO" id="GO:0046872">
    <property type="term" value="F:metal ion binding"/>
    <property type="evidence" value="ECO:0007669"/>
    <property type="project" value="UniProtKB-UniRule"/>
</dbReference>
<sequence length="465" mass="51515">MSPTEATGLQLASEHRRQLTSRPLSTDKEANQNSSTMNSQRLLKEYFVSESTGFLPHASPLRQLSDAYYAPWEDAIRALPERIATGTVHATVEALPILQTAFLQTERQWQRAYVVLAFLTQAYVWSGKGPRDTLPPQLAIPLTEVAAHHDLPPIATYASLILWNFAFQSPLCDMTEPTNLRSLHTMTGLKDEEWFYLISVALESRGGPIIKELLRCIDATACGDEETLVDSLAQTTMNVKSISMLLERMYERCDPQTYYHDVRPLLAGTKGMASLGLPKGVFFDMGDGEGEWHQYSGGSNGQSSLIQLLDIALGIEHHATGAHRGRSVDAGVKSKANPYMADMRNYMPGPHRRFLAYVEENTKVRAYCISKEASESVKAAYNETVEALSKFRDIHIQIVTRYIITPSRSPPATHVLRKEAVGLAAASRRASPEGGKVPQLYGTGGTDLLPFLKQTRDETKSAESE</sequence>
<dbReference type="PANTHER" id="PTHR28657:SF10">
    <property type="entry name" value="INDOLEAMINE 2,3-DIOXYGENASE"/>
    <property type="match status" value="1"/>
</dbReference>
<dbReference type="SUPFAM" id="SSF140959">
    <property type="entry name" value="Indolic compounds 2,3-dioxygenase-like"/>
    <property type="match status" value="1"/>
</dbReference>
<evidence type="ECO:0000256" key="3">
    <source>
        <dbReference type="ARBA" id="ARBA00023004"/>
    </source>
</evidence>
<feature type="region of interest" description="Disordered" evidence="6">
    <location>
        <begin position="1"/>
        <end position="37"/>
    </location>
</feature>
<dbReference type="Pfam" id="PF01231">
    <property type="entry name" value="IDO"/>
    <property type="match status" value="1"/>
</dbReference>
<protein>
    <recommendedName>
        <fullName evidence="5">Indoleamine 2,3-dioxygenase</fullName>
        <ecNumber evidence="5">1.13.11.52</ecNumber>
    </recommendedName>
</protein>
<keyword evidence="3 4" id="KW-0408">Iron</keyword>
<dbReference type="GO" id="GO:0034354">
    <property type="term" value="P:'de novo' NAD+ biosynthetic process from L-tryptophan"/>
    <property type="evidence" value="ECO:0007669"/>
    <property type="project" value="TreeGrafter"/>
</dbReference>
<feature type="compositionally biased region" description="Basic and acidic residues" evidence="6">
    <location>
        <begin position="454"/>
        <end position="465"/>
    </location>
</feature>
<proteinExistence type="inferred from homology"/>
<dbReference type="GO" id="GO:0020037">
    <property type="term" value="F:heme binding"/>
    <property type="evidence" value="ECO:0007669"/>
    <property type="project" value="UniProtKB-UniRule"/>
</dbReference>
<dbReference type="EMBL" id="LFJN01000002">
    <property type="protein sequence ID" value="KPI45175.1"/>
    <property type="molecule type" value="Genomic_DNA"/>
</dbReference>
<evidence type="ECO:0000256" key="2">
    <source>
        <dbReference type="ARBA" id="ARBA00022723"/>
    </source>
</evidence>
<dbReference type="GO" id="GO:0005737">
    <property type="term" value="C:cytoplasm"/>
    <property type="evidence" value="ECO:0007669"/>
    <property type="project" value="TreeGrafter"/>
</dbReference>
<feature type="binding site" description="proximal binding residue" evidence="4">
    <location>
        <position position="395"/>
    </location>
    <ligand>
        <name>heme b</name>
        <dbReference type="ChEBI" id="CHEBI:60344"/>
    </ligand>
    <ligandPart>
        <name>Fe</name>
        <dbReference type="ChEBI" id="CHEBI:18248"/>
    </ligandPart>
</feature>
<keyword evidence="2 4" id="KW-0479">Metal-binding</keyword>
<feature type="region of interest" description="Disordered" evidence="6">
    <location>
        <begin position="425"/>
        <end position="465"/>
    </location>
</feature>
<keyword evidence="5" id="KW-0560">Oxidoreductase</keyword>
<dbReference type="GO" id="GO:0019441">
    <property type="term" value="P:L-tryptophan catabolic process to kynurenine"/>
    <property type="evidence" value="ECO:0007669"/>
    <property type="project" value="UniProtKB-UniRule"/>
</dbReference>
<dbReference type="RefSeq" id="XP_018005138.1">
    <property type="nucleotide sequence ID" value="XM_018142441.1"/>
</dbReference>
<dbReference type="GeneID" id="28734321"/>
<dbReference type="Gene3D" id="1.20.58.480">
    <property type="match status" value="1"/>
</dbReference>
<reference evidence="7 8" key="1">
    <citation type="submission" date="2015-06" db="EMBL/GenBank/DDBJ databases">
        <title>Draft genome of the ant-associated black yeast Phialophora attae CBS 131958.</title>
        <authorList>
            <person name="Moreno L.F."/>
            <person name="Stielow B.J."/>
            <person name="de Hoog S."/>
            <person name="Vicente V.A."/>
            <person name="Weiss V.A."/>
            <person name="de Vries M."/>
            <person name="Cruz L.M."/>
            <person name="Souza E.M."/>
        </authorList>
    </citation>
    <scope>NUCLEOTIDE SEQUENCE [LARGE SCALE GENOMIC DNA]</scope>
    <source>
        <strain evidence="7 8">CBS 131958</strain>
    </source>
</reference>
<comment type="catalytic activity">
    <reaction evidence="5">
        <text>L-tryptophan + O2 = N-formyl-L-kynurenine</text>
        <dbReference type="Rhea" id="RHEA:24536"/>
        <dbReference type="ChEBI" id="CHEBI:15379"/>
        <dbReference type="ChEBI" id="CHEBI:57912"/>
        <dbReference type="ChEBI" id="CHEBI:58629"/>
    </reaction>
</comment>
<evidence type="ECO:0000256" key="4">
    <source>
        <dbReference type="PIRSR" id="PIRSR600898-1"/>
    </source>
</evidence>
<gene>
    <name evidence="7" type="ORF">AB675_2468</name>
</gene>
<name>A0A0N1HH50_9EURO</name>
<accession>A0A0N1HH50</accession>
<keyword evidence="4 5" id="KW-0349">Heme</keyword>
<dbReference type="PROSITE" id="PS00876">
    <property type="entry name" value="IDO_1"/>
    <property type="match status" value="1"/>
</dbReference>
<evidence type="ECO:0000256" key="5">
    <source>
        <dbReference type="RuleBase" id="RU369119"/>
    </source>
</evidence>
<dbReference type="InterPro" id="IPR037217">
    <property type="entry name" value="Trp/Indoleamine_2_3_dOase-like"/>
</dbReference>
<evidence type="ECO:0000313" key="7">
    <source>
        <dbReference type="EMBL" id="KPI45175.1"/>
    </source>
</evidence>